<evidence type="ECO:0000313" key="2">
    <source>
        <dbReference type="EMBL" id="MBV4538403.1"/>
    </source>
</evidence>
<dbReference type="EMBL" id="JABWRE010000001">
    <property type="protein sequence ID" value="MBC3439170.1"/>
    <property type="molecule type" value="Genomic_DNA"/>
</dbReference>
<dbReference type="SUPFAM" id="SSF56399">
    <property type="entry name" value="ADP-ribosylation"/>
    <property type="match status" value="1"/>
</dbReference>
<reference evidence="1" key="2">
    <citation type="submission" date="2020-07" db="EMBL/GenBank/DDBJ databases">
        <authorList>
            <person name="Lood C."/>
            <person name="Girard L."/>
        </authorList>
    </citation>
    <scope>NUCLEOTIDE SEQUENCE</scope>
    <source>
        <strain evidence="1">SWRI10</strain>
    </source>
</reference>
<comment type="caution">
    <text evidence="1">The sequence shown here is derived from an EMBL/GenBank/DDBJ whole genome shotgun (WGS) entry which is preliminary data.</text>
</comment>
<dbReference type="Proteomes" id="UP000599879">
    <property type="component" value="Unassembled WGS sequence"/>
</dbReference>
<dbReference type="AlphaFoldDB" id="A0A923FUH9"/>
<accession>A0A923FUH9</accession>
<proteinExistence type="predicted"/>
<gene>
    <name evidence="1" type="ORF">HU737_00650</name>
    <name evidence="2" type="ORF">HU737_020830</name>
</gene>
<evidence type="ECO:0000313" key="1">
    <source>
        <dbReference type="EMBL" id="MBC3439170.1"/>
    </source>
</evidence>
<name>A0A923FUH9_9PSED</name>
<dbReference type="EMBL" id="JABWRE020000001">
    <property type="protein sequence ID" value="MBV4538403.1"/>
    <property type="molecule type" value="Genomic_DNA"/>
</dbReference>
<organism evidence="1">
    <name type="scientific">Pseudomonas urmiensis</name>
    <dbReference type="NCBI Taxonomy" id="2745493"/>
    <lineage>
        <taxon>Bacteria</taxon>
        <taxon>Pseudomonadati</taxon>
        <taxon>Pseudomonadota</taxon>
        <taxon>Gammaproteobacteria</taxon>
        <taxon>Pseudomonadales</taxon>
        <taxon>Pseudomonadaceae</taxon>
        <taxon>Pseudomonas</taxon>
    </lineage>
</organism>
<sequence>MATQQLLATDRLLSPLMALGASGRSRAAYTPYGYRPAQDTAPSLGFTGQLPERALGWYLLGNGHRAYNPVLMRFHSADRLSPFGAGGFNAYAYCHGDPINFHDRSGESIIDQIMWRDVTAGVGMLAGGRVGEDTKTLYRMIRSNMQISKARSRGIAAKDLPLKFTATQFISAGASWLSSFTTLAMGATGLGIDDQPVSLAAINSVAVLVSEATSYQSRKLSGDSSEAWSIAQNLTPMGPNTGLPLSAFGRDGRPAAQQTVPEAVIPQSNSSSGVDSTHSAAQVNTAIRGDASLSNAETEV</sequence>
<reference evidence="2" key="3">
    <citation type="submission" date="2021-06" db="EMBL/GenBank/DDBJ databases">
        <title>Updating the genus Pseudomonas: Description of 43 new species and partition of the Pseudomonas putida group.</title>
        <authorList>
            <person name="Girard L."/>
            <person name="Lood C."/>
            <person name="Vandamme P."/>
            <person name="Rokni-Zadeh H."/>
            <person name="Van Noort V."/>
            <person name="Hofte M."/>
            <person name="Lavigne R."/>
            <person name="De Mot R."/>
        </authorList>
    </citation>
    <scope>NUCLEOTIDE SEQUENCE</scope>
    <source>
        <strain evidence="2">SWRI10</strain>
    </source>
</reference>
<dbReference type="NCBIfam" id="TIGR03696">
    <property type="entry name" value="Rhs_assc_core"/>
    <property type="match status" value="1"/>
</dbReference>
<reference evidence="1" key="1">
    <citation type="journal article" date="2020" name="Microorganisms">
        <title>Reliable Identification of Environmental Pseudomonas Isolates Using the rpoD Gene.</title>
        <authorList>
            <consortium name="The Broad Institute Genome Sequencing Platform"/>
            <person name="Girard L."/>
            <person name="Lood C."/>
            <person name="Rokni-Zadeh H."/>
            <person name="van Noort V."/>
            <person name="Lavigne R."/>
            <person name="De Mot R."/>
        </authorList>
    </citation>
    <scope>NUCLEOTIDE SEQUENCE</scope>
    <source>
        <strain evidence="1">SWRI10</strain>
    </source>
</reference>
<dbReference type="InterPro" id="IPR022385">
    <property type="entry name" value="Rhs_assc_core"/>
</dbReference>
<protein>
    <submittedName>
        <fullName evidence="1">RHS repeat-associated core domain-containing protein</fullName>
    </submittedName>
</protein>
<dbReference type="Gene3D" id="2.180.10.10">
    <property type="entry name" value="RHS repeat-associated core"/>
    <property type="match status" value="1"/>
</dbReference>